<protein>
    <submittedName>
        <fullName evidence="1">4361_t:CDS:1</fullName>
    </submittedName>
</protein>
<keyword evidence="2" id="KW-1185">Reference proteome</keyword>
<comment type="caution">
    <text evidence="1">The sequence shown here is derived from an EMBL/GenBank/DDBJ whole genome shotgun (WGS) entry which is preliminary data.</text>
</comment>
<gene>
    <name evidence="1" type="ORF">ACOLOM_LOCUS1962</name>
</gene>
<dbReference type="EMBL" id="CAJVPT010002388">
    <property type="protein sequence ID" value="CAG8480309.1"/>
    <property type="molecule type" value="Genomic_DNA"/>
</dbReference>
<reference evidence="1" key="1">
    <citation type="submission" date="2021-06" db="EMBL/GenBank/DDBJ databases">
        <authorList>
            <person name="Kallberg Y."/>
            <person name="Tangrot J."/>
            <person name="Rosling A."/>
        </authorList>
    </citation>
    <scope>NUCLEOTIDE SEQUENCE</scope>
    <source>
        <strain evidence="1">CL356</strain>
    </source>
</reference>
<proteinExistence type="predicted"/>
<accession>A0ACA9KLG0</accession>
<name>A0ACA9KLG0_9GLOM</name>
<dbReference type="Proteomes" id="UP000789525">
    <property type="component" value="Unassembled WGS sequence"/>
</dbReference>
<organism evidence="1 2">
    <name type="scientific">Acaulospora colombiana</name>
    <dbReference type="NCBI Taxonomy" id="27376"/>
    <lineage>
        <taxon>Eukaryota</taxon>
        <taxon>Fungi</taxon>
        <taxon>Fungi incertae sedis</taxon>
        <taxon>Mucoromycota</taxon>
        <taxon>Glomeromycotina</taxon>
        <taxon>Glomeromycetes</taxon>
        <taxon>Diversisporales</taxon>
        <taxon>Acaulosporaceae</taxon>
        <taxon>Acaulospora</taxon>
    </lineage>
</organism>
<sequence length="261" mass="29711">MSTPSITHESFDSLEALSTLVISESTALLEPEDPANKTILSKLKIWLREMFKFLVSLINFKKSKFTPIKKKEVEEDKLKIFIGTWNMHGKLPPRGLAPFIEKPAINPGEIKYSPLLNRKPRHPYHILVIGTQECQHNIKHSILFPSKEEWESMLVDHLGDEYVLVKTETMAALHLAVFVWKQCHDFVRDYQHDGVATGFANLFGNKGGIGISLLFGSTSFCFINSHLTAHQDKVQERNNDVKKICKESRLKGFKAEDKGHT</sequence>
<evidence type="ECO:0000313" key="1">
    <source>
        <dbReference type="EMBL" id="CAG8480309.1"/>
    </source>
</evidence>
<evidence type="ECO:0000313" key="2">
    <source>
        <dbReference type="Proteomes" id="UP000789525"/>
    </source>
</evidence>